<evidence type="ECO:0000313" key="2">
    <source>
        <dbReference type="Proteomes" id="UP001601303"/>
    </source>
</evidence>
<protein>
    <recommendedName>
        <fullName evidence="3">Secreted protein</fullName>
    </recommendedName>
</protein>
<organism evidence="1 2">
    <name type="scientific">Streptomyces hokutonensis</name>
    <dbReference type="NCBI Taxonomy" id="1306990"/>
    <lineage>
        <taxon>Bacteria</taxon>
        <taxon>Bacillati</taxon>
        <taxon>Actinomycetota</taxon>
        <taxon>Actinomycetes</taxon>
        <taxon>Kitasatosporales</taxon>
        <taxon>Streptomycetaceae</taxon>
        <taxon>Streptomyces</taxon>
    </lineage>
</organism>
<keyword evidence="2" id="KW-1185">Reference proteome</keyword>
<dbReference type="Proteomes" id="UP001601303">
    <property type="component" value="Unassembled WGS sequence"/>
</dbReference>
<sequence length="194" mass="20686">MNITSGSMPGRRGILGGLAAVPVLYGLGGAASPASAATATRRGGVPAVTDELVSGQERRYNAPLLTPGTRLVLPAGVEAVPVQDYYSGPHLAPARSAWPYVTATDGTTVDASTVPERGAPTRVAILSGFTEGWYELLHPNGCADRVSWDAGKLPFLWLYGEFGGTDEAPYRNRFYTLALQSFSRNPYSRNTRIR</sequence>
<accession>A0ABW6MH26</accession>
<name>A0ABW6MH26_9ACTN</name>
<evidence type="ECO:0008006" key="3">
    <source>
        <dbReference type="Google" id="ProtNLM"/>
    </source>
</evidence>
<proteinExistence type="predicted"/>
<comment type="caution">
    <text evidence="1">The sequence shown here is derived from an EMBL/GenBank/DDBJ whole genome shotgun (WGS) entry which is preliminary data.</text>
</comment>
<gene>
    <name evidence="1" type="ORF">ACFYNQ_43755</name>
</gene>
<dbReference type="InterPro" id="IPR014718">
    <property type="entry name" value="GH-type_carb-bd"/>
</dbReference>
<dbReference type="InterPro" id="IPR006311">
    <property type="entry name" value="TAT_signal"/>
</dbReference>
<dbReference type="Gene3D" id="2.70.98.10">
    <property type="match status" value="1"/>
</dbReference>
<reference evidence="1 2" key="1">
    <citation type="submission" date="2024-10" db="EMBL/GenBank/DDBJ databases">
        <title>The Natural Products Discovery Center: Release of the First 8490 Sequenced Strains for Exploring Actinobacteria Biosynthetic Diversity.</title>
        <authorList>
            <person name="Kalkreuter E."/>
            <person name="Kautsar S.A."/>
            <person name="Yang D."/>
            <person name="Bader C.D."/>
            <person name="Teijaro C.N."/>
            <person name="Fluegel L."/>
            <person name="Davis C.M."/>
            <person name="Simpson J.R."/>
            <person name="Lauterbach L."/>
            <person name="Steele A.D."/>
            <person name="Gui C."/>
            <person name="Meng S."/>
            <person name="Li G."/>
            <person name="Viehrig K."/>
            <person name="Ye F."/>
            <person name="Su P."/>
            <person name="Kiefer A.F."/>
            <person name="Nichols A."/>
            <person name="Cepeda A.J."/>
            <person name="Yan W."/>
            <person name="Fan B."/>
            <person name="Jiang Y."/>
            <person name="Adhikari A."/>
            <person name="Zheng C.-J."/>
            <person name="Schuster L."/>
            <person name="Cowan T.M."/>
            <person name="Smanski M.J."/>
            <person name="Chevrette M.G."/>
            <person name="De Carvalho L.P.S."/>
            <person name="Shen B."/>
        </authorList>
    </citation>
    <scope>NUCLEOTIDE SEQUENCE [LARGE SCALE GENOMIC DNA]</scope>
    <source>
        <strain evidence="1 2">NPDC006488</strain>
    </source>
</reference>
<dbReference type="EMBL" id="JBIAHM010000020">
    <property type="protein sequence ID" value="MFE9605448.1"/>
    <property type="molecule type" value="Genomic_DNA"/>
</dbReference>
<dbReference type="RefSeq" id="WP_388114223.1">
    <property type="nucleotide sequence ID" value="NZ_JBIAHM010000020.1"/>
</dbReference>
<evidence type="ECO:0000313" key="1">
    <source>
        <dbReference type="EMBL" id="MFE9605448.1"/>
    </source>
</evidence>
<dbReference type="PROSITE" id="PS51318">
    <property type="entry name" value="TAT"/>
    <property type="match status" value="1"/>
</dbReference>